<feature type="domain" description="Transcription elongation factor GreA/GreB C-terminal" evidence="1">
    <location>
        <begin position="72"/>
        <end position="142"/>
    </location>
</feature>
<dbReference type="InterPro" id="IPR001437">
    <property type="entry name" value="Tscrpt_elong_fac_GreA/B_C"/>
</dbReference>
<sequence length="158" mass="17167">MAGRTWLSAQGHQEARNELERLLLSHRSDRPRHDLDDDPWARHEWRERRIRQLQELLLGAAVGVAPADDGIAEPGMVLTVRIDDAPETETFLLAESNVPSASGIEVSSPASPVGRAVLGAREGDTRACRLPDGQTISITLLAARPYDGLHAPEATPKG</sequence>
<dbReference type="SUPFAM" id="SSF54534">
    <property type="entry name" value="FKBP-like"/>
    <property type="match status" value="1"/>
</dbReference>
<protein>
    <submittedName>
        <fullName evidence="2">GreA/GreB family elongation factor</fullName>
    </submittedName>
</protein>
<keyword evidence="2" id="KW-0251">Elongation factor</keyword>
<accession>A0ABV9ZI15</accession>
<dbReference type="InterPro" id="IPR018151">
    <property type="entry name" value="TF_GreA/GreB_CS"/>
</dbReference>
<dbReference type="Gene3D" id="3.10.50.30">
    <property type="entry name" value="Transcription elongation factor, GreA/GreB, C-terminal domain"/>
    <property type="match status" value="1"/>
</dbReference>
<organism evidence="2 3">
    <name type="scientific">Actinomycetospora rhizophila</name>
    <dbReference type="NCBI Taxonomy" id="1416876"/>
    <lineage>
        <taxon>Bacteria</taxon>
        <taxon>Bacillati</taxon>
        <taxon>Actinomycetota</taxon>
        <taxon>Actinomycetes</taxon>
        <taxon>Pseudonocardiales</taxon>
        <taxon>Pseudonocardiaceae</taxon>
        <taxon>Actinomycetospora</taxon>
    </lineage>
</organism>
<evidence type="ECO:0000313" key="3">
    <source>
        <dbReference type="Proteomes" id="UP001596175"/>
    </source>
</evidence>
<dbReference type="InterPro" id="IPR036953">
    <property type="entry name" value="GreA/GreB_C_sf"/>
</dbReference>
<evidence type="ECO:0000259" key="1">
    <source>
        <dbReference type="Pfam" id="PF01272"/>
    </source>
</evidence>
<proteinExistence type="predicted"/>
<dbReference type="RefSeq" id="WP_378022100.1">
    <property type="nucleotide sequence ID" value="NZ_JBHSKG010000008.1"/>
</dbReference>
<dbReference type="Proteomes" id="UP001596175">
    <property type="component" value="Unassembled WGS sequence"/>
</dbReference>
<name>A0ABV9ZI15_9PSEU</name>
<reference evidence="3" key="1">
    <citation type="journal article" date="2019" name="Int. J. Syst. Evol. Microbiol.">
        <title>The Global Catalogue of Microorganisms (GCM) 10K type strain sequencing project: providing services to taxonomists for standard genome sequencing and annotation.</title>
        <authorList>
            <consortium name="The Broad Institute Genomics Platform"/>
            <consortium name="The Broad Institute Genome Sequencing Center for Infectious Disease"/>
            <person name="Wu L."/>
            <person name="Ma J."/>
        </authorList>
    </citation>
    <scope>NUCLEOTIDE SEQUENCE [LARGE SCALE GENOMIC DNA]</scope>
    <source>
        <strain evidence="3">XZYJ18</strain>
    </source>
</reference>
<comment type="caution">
    <text evidence="2">The sequence shown here is derived from an EMBL/GenBank/DDBJ whole genome shotgun (WGS) entry which is preliminary data.</text>
</comment>
<dbReference type="EMBL" id="JBHSKG010000008">
    <property type="protein sequence ID" value="MFC5139920.1"/>
    <property type="molecule type" value="Genomic_DNA"/>
</dbReference>
<dbReference type="PROSITE" id="PS00830">
    <property type="entry name" value="GREAB_2"/>
    <property type="match status" value="1"/>
</dbReference>
<keyword evidence="3" id="KW-1185">Reference proteome</keyword>
<gene>
    <name evidence="2" type="ORF">ACFPK1_16900</name>
</gene>
<dbReference type="Pfam" id="PF01272">
    <property type="entry name" value="GreA_GreB"/>
    <property type="match status" value="1"/>
</dbReference>
<dbReference type="GO" id="GO:0003746">
    <property type="term" value="F:translation elongation factor activity"/>
    <property type="evidence" value="ECO:0007669"/>
    <property type="project" value="UniProtKB-KW"/>
</dbReference>
<keyword evidence="2" id="KW-0648">Protein biosynthesis</keyword>
<evidence type="ECO:0000313" key="2">
    <source>
        <dbReference type="EMBL" id="MFC5139920.1"/>
    </source>
</evidence>